<name>A0A811P6L8_9POAL</name>
<reference evidence="3" key="1">
    <citation type="submission" date="2020-10" db="EMBL/GenBank/DDBJ databases">
        <authorList>
            <person name="Han B."/>
            <person name="Lu T."/>
            <person name="Zhao Q."/>
            <person name="Huang X."/>
            <person name="Zhao Y."/>
        </authorList>
    </citation>
    <scope>NUCLEOTIDE SEQUENCE</scope>
</reference>
<evidence type="ECO:0000259" key="2">
    <source>
        <dbReference type="Pfam" id="PF24964"/>
    </source>
</evidence>
<dbReference type="PANTHER" id="PTHR33889">
    <property type="entry name" value="OS04G0681850 PROTEIN"/>
    <property type="match status" value="1"/>
</dbReference>
<keyword evidence="4" id="KW-1185">Reference proteome</keyword>
<dbReference type="Pfam" id="PF24964">
    <property type="entry name" value="DUF7769"/>
    <property type="match status" value="1"/>
</dbReference>
<comment type="caution">
    <text evidence="3">The sequence shown here is derived from an EMBL/GenBank/DDBJ whole genome shotgun (WGS) entry which is preliminary data.</text>
</comment>
<dbReference type="OrthoDB" id="1739492at2759"/>
<feature type="region of interest" description="Disordered" evidence="1">
    <location>
        <begin position="27"/>
        <end position="72"/>
    </location>
</feature>
<dbReference type="AlphaFoldDB" id="A0A811P6L8"/>
<gene>
    <name evidence="3" type="ORF">NCGR_LOCUS25161</name>
</gene>
<evidence type="ECO:0000313" key="4">
    <source>
        <dbReference type="Proteomes" id="UP000604825"/>
    </source>
</evidence>
<proteinExistence type="predicted"/>
<evidence type="ECO:0000313" key="3">
    <source>
        <dbReference type="EMBL" id="CAD6237734.1"/>
    </source>
</evidence>
<organism evidence="3 4">
    <name type="scientific">Miscanthus lutarioriparius</name>
    <dbReference type="NCBI Taxonomy" id="422564"/>
    <lineage>
        <taxon>Eukaryota</taxon>
        <taxon>Viridiplantae</taxon>
        <taxon>Streptophyta</taxon>
        <taxon>Embryophyta</taxon>
        <taxon>Tracheophyta</taxon>
        <taxon>Spermatophyta</taxon>
        <taxon>Magnoliopsida</taxon>
        <taxon>Liliopsida</taxon>
        <taxon>Poales</taxon>
        <taxon>Poaceae</taxon>
        <taxon>PACMAD clade</taxon>
        <taxon>Panicoideae</taxon>
        <taxon>Andropogonodae</taxon>
        <taxon>Andropogoneae</taxon>
        <taxon>Saccharinae</taxon>
        <taxon>Miscanthus</taxon>
    </lineage>
</organism>
<dbReference type="PANTHER" id="PTHR33889:SF1">
    <property type="entry name" value="OS03G0834800 PROTEIN"/>
    <property type="match status" value="1"/>
</dbReference>
<dbReference type="InterPro" id="IPR056671">
    <property type="entry name" value="DUF7769"/>
</dbReference>
<accession>A0A811P6L8</accession>
<feature type="domain" description="DUF7769" evidence="2">
    <location>
        <begin position="129"/>
        <end position="173"/>
    </location>
</feature>
<dbReference type="EMBL" id="CAJGYO010000006">
    <property type="protein sequence ID" value="CAD6237734.1"/>
    <property type="molecule type" value="Genomic_DNA"/>
</dbReference>
<evidence type="ECO:0000256" key="1">
    <source>
        <dbReference type="SAM" id="MobiDB-lite"/>
    </source>
</evidence>
<sequence length="173" mass="19836">MAILDLNKLPEERREEEDVVAVVQVGGADHFDVHPAENDEEEQIRQGDNAGPPFVANDPHEEDPENLHAGNDNTALQAEHDTLDDLIQDFGVYTDDVDIIFDEEELSDSDDDEDQQTQQEEATNMVRILTERERQDIYEDLLRLSNNGKLKRDNTTLIAAKYNVHVRTIQRVW</sequence>
<protein>
    <recommendedName>
        <fullName evidence="2">DUF7769 domain-containing protein</fullName>
    </recommendedName>
</protein>
<dbReference type="Proteomes" id="UP000604825">
    <property type="component" value="Unassembled WGS sequence"/>
</dbReference>